<dbReference type="RefSeq" id="XP_033659306.1">
    <property type="nucleotide sequence ID" value="XM_033814833.1"/>
</dbReference>
<dbReference type="Proteomes" id="UP000799537">
    <property type="component" value="Unassembled WGS sequence"/>
</dbReference>
<dbReference type="GeneID" id="54568105"/>
<sequence length="131" mass="13810">MGGGDDESPTMGATRPPHRHLPNLSASTPSLHTPPAMMRTSSSSAHSTPSPVRAFYLHRNASSSTSTLGFRGSLPTLGRADSREVMFGLESHFASSVSAEPWTSRHAIESPTGAKGKGRGFFDGRDGEVSD</sequence>
<gene>
    <name evidence="2" type="ORF">M409DRAFT_61667</name>
</gene>
<evidence type="ECO:0000256" key="1">
    <source>
        <dbReference type="SAM" id="MobiDB-lite"/>
    </source>
</evidence>
<evidence type="ECO:0000313" key="3">
    <source>
        <dbReference type="Proteomes" id="UP000799537"/>
    </source>
</evidence>
<feature type="region of interest" description="Disordered" evidence="1">
    <location>
        <begin position="98"/>
        <end position="131"/>
    </location>
</feature>
<dbReference type="AlphaFoldDB" id="A0A6A6BUD2"/>
<proteinExistence type="predicted"/>
<protein>
    <submittedName>
        <fullName evidence="2">Uncharacterized protein</fullName>
    </submittedName>
</protein>
<feature type="compositionally biased region" description="Low complexity" evidence="1">
    <location>
        <begin position="40"/>
        <end position="50"/>
    </location>
</feature>
<feature type="region of interest" description="Disordered" evidence="1">
    <location>
        <begin position="1"/>
        <end position="50"/>
    </location>
</feature>
<dbReference type="EMBL" id="ML993670">
    <property type="protein sequence ID" value="KAF2158417.1"/>
    <property type="molecule type" value="Genomic_DNA"/>
</dbReference>
<name>A0A6A6BUD2_ZASCE</name>
<keyword evidence="3" id="KW-1185">Reference proteome</keyword>
<reference evidence="2" key="1">
    <citation type="journal article" date="2020" name="Stud. Mycol.">
        <title>101 Dothideomycetes genomes: a test case for predicting lifestyles and emergence of pathogens.</title>
        <authorList>
            <person name="Haridas S."/>
            <person name="Albert R."/>
            <person name="Binder M."/>
            <person name="Bloem J."/>
            <person name="Labutti K."/>
            <person name="Salamov A."/>
            <person name="Andreopoulos B."/>
            <person name="Baker S."/>
            <person name="Barry K."/>
            <person name="Bills G."/>
            <person name="Bluhm B."/>
            <person name="Cannon C."/>
            <person name="Castanera R."/>
            <person name="Culley D."/>
            <person name="Daum C."/>
            <person name="Ezra D."/>
            <person name="Gonzalez J."/>
            <person name="Henrissat B."/>
            <person name="Kuo A."/>
            <person name="Liang C."/>
            <person name="Lipzen A."/>
            <person name="Lutzoni F."/>
            <person name="Magnuson J."/>
            <person name="Mondo S."/>
            <person name="Nolan M."/>
            <person name="Ohm R."/>
            <person name="Pangilinan J."/>
            <person name="Park H.-J."/>
            <person name="Ramirez L."/>
            <person name="Alfaro M."/>
            <person name="Sun H."/>
            <person name="Tritt A."/>
            <person name="Yoshinaga Y."/>
            <person name="Zwiers L.-H."/>
            <person name="Turgeon B."/>
            <person name="Goodwin S."/>
            <person name="Spatafora J."/>
            <person name="Crous P."/>
            <person name="Grigoriev I."/>
        </authorList>
    </citation>
    <scope>NUCLEOTIDE SEQUENCE</scope>
    <source>
        <strain evidence="2">ATCC 36951</strain>
    </source>
</reference>
<evidence type="ECO:0000313" key="2">
    <source>
        <dbReference type="EMBL" id="KAF2158417.1"/>
    </source>
</evidence>
<feature type="compositionally biased region" description="Basic and acidic residues" evidence="1">
    <location>
        <begin position="120"/>
        <end position="131"/>
    </location>
</feature>
<organism evidence="2 3">
    <name type="scientific">Zasmidium cellare ATCC 36951</name>
    <dbReference type="NCBI Taxonomy" id="1080233"/>
    <lineage>
        <taxon>Eukaryota</taxon>
        <taxon>Fungi</taxon>
        <taxon>Dikarya</taxon>
        <taxon>Ascomycota</taxon>
        <taxon>Pezizomycotina</taxon>
        <taxon>Dothideomycetes</taxon>
        <taxon>Dothideomycetidae</taxon>
        <taxon>Mycosphaerellales</taxon>
        <taxon>Mycosphaerellaceae</taxon>
        <taxon>Zasmidium</taxon>
    </lineage>
</organism>
<accession>A0A6A6BUD2</accession>